<organism evidence="4 5">
    <name type="scientific">Ancylobacter novellus</name>
    <name type="common">Thiobacillus novellus</name>
    <dbReference type="NCBI Taxonomy" id="921"/>
    <lineage>
        <taxon>Bacteria</taxon>
        <taxon>Pseudomonadati</taxon>
        <taxon>Pseudomonadota</taxon>
        <taxon>Alphaproteobacteria</taxon>
        <taxon>Hyphomicrobiales</taxon>
        <taxon>Xanthobacteraceae</taxon>
        <taxon>Ancylobacter</taxon>
    </lineage>
</organism>
<dbReference type="AlphaFoldDB" id="A0A2W5KND4"/>
<keyword evidence="1" id="KW-0812">Transmembrane</keyword>
<evidence type="ECO:0000259" key="3">
    <source>
        <dbReference type="Pfam" id="PF16655"/>
    </source>
</evidence>
<dbReference type="PANTHER" id="PTHR43606">
    <property type="entry name" value="PHOSPHATASE, PUTATIVE (AFU_ORTHOLOGUE AFUA_6G08710)-RELATED"/>
    <property type="match status" value="1"/>
</dbReference>
<keyword evidence="1" id="KW-0472">Membrane</keyword>
<dbReference type="InterPro" id="IPR029052">
    <property type="entry name" value="Metallo-depent_PP-like"/>
</dbReference>
<name>A0A2W5KND4_ANCNO</name>
<dbReference type="InterPro" id="IPR052900">
    <property type="entry name" value="Phospholipid_Metab_Enz"/>
</dbReference>
<dbReference type="Proteomes" id="UP000249577">
    <property type="component" value="Unassembled WGS sequence"/>
</dbReference>
<dbReference type="SUPFAM" id="SSF56300">
    <property type="entry name" value="Metallo-dependent phosphatases"/>
    <property type="match status" value="1"/>
</dbReference>
<feature type="domain" description="Phospholipase D N-terminal" evidence="3">
    <location>
        <begin position="52"/>
        <end position="141"/>
    </location>
</feature>
<proteinExistence type="predicted"/>
<feature type="domain" description="PhoD-like phosphatase metallophosphatase" evidence="2">
    <location>
        <begin position="152"/>
        <end position="565"/>
    </location>
</feature>
<protein>
    <submittedName>
        <fullName evidence="4">Alkaline phosphatase</fullName>
    </submittedName>
</protein>
<dbReference type="EMBL" id="QFPN01000003">
    <property type="protein sequence ID" value="PZQ16948.1"/>
    <property type="molecule type" value="Genomic_DNA"/>
</dbReference>
<keyword evidence="1" id="KW-1133">Transmembrane helix</keyword>
<dbReference type="InterPro" id="IPR018946">
    <property type="entry name" value="PhoD-like_MPP"/>
</dbReference>
<reference evidence="4 5" key="1">
    <citation type="submission" date="2017-08" db="EMBL/GenBank/DDBJ databases">
        <title>Infants hospitalized years apart are colonized by the same room-sourced microbial strains.</title>
        <authorList>
            <person name="Brooks B."/>
            <person name="Olm M.R."/>
            <person name="Firek B.A."/>
            <person name="Baker R."/>
            <person name="Thomas B.C."/>
            <person name="Morowitz M.J."/>
            <person name="Banfield J.F."/>
        </authorList>
    </citation>
    <scope>NUCLEOTIDE SEQUENCE [LARGE SCALE GENOMIC DNA]</scope>
    <source>
        <strain evidence="4">S2_005_003_R2_43</strain>
    </source>
</reference>
<dbReference type="CDD" id="cd07389">
    <property type="entry name" value="MPP_PhoD"/>
    <property type="match status" value="1"/>
</dbReference>
<dbReference type="InterPro" id="IPR006311">
    <property type="entry name" value="TAT_signal"/>
</dbReference>
<comment type="caution">
    <text evidence="4">The sequence shown here is derived from an EMBL/GenBank/DDBJ whole genome shotgun (WGS) entry which is preliminary data.</text>
</comment>
<evidence type="ECO:0000259" key="2">
    <source>
        <dbReference type="Pfam" id="PF09423"/>
    </source>
</evidence>
<dbReference type="InterPro" id="IPR032093">
    <property type="entry name" value="PhoD_N"/>
</dbReference>
<dbReference type="Gene3D" id="2.60.40.380">
    <property type="entry name" value="Purple acid phosphatase-like, N-terminal"/>
    <property type="match status" value="1"/>
</dbReference>
<evidence type="ECO:0000313" key="4">
    <source>
        <dbReference type="EMBL" id="PZQ16948.1"/>
    </source>
</evidence>
<dbReference type="PANTHER" id="PTHR43606:SF7">
    <property type="entry name" value="PHOSPHATASE, PUTATIVE (AFU_ORTHOLOGUE AFUA_6G08710)-RELATED"/>
    <property type="match status" value="1"/>
</dbReference>
<dbReference type="Gene3D" id="3.60.21.70">
    <property type="entry name" value="PhoD-like phosphatase"/>
    <property type="match status" value="1"/>
</dbReference>
<feature type="transmembrane region" description="Helical" evidence="1">
    <location>
        <begin position="20"/>
        <end position="39"/>
    </location>
</feature>
<gene>
    <name evidence="4" type="ORF">DI565_06040</name>
</gene>
<dbReference type="PROSITE" id="PS51318">
    <property type="entry name" value="TAT"/>
    <property type="match status" value="1"/>
</dbReference>
<dbReference type="Pfam" id="PF09423">
    <property type="entry name" value="PhoD"/>
    <property type="match status" value="1"/>
</dbReference>
<dbReference type="InterPro" id="IPR038607">
    <property type="entry name" value="PhoD-like_sf"/>
</dbReference>
<sequence length="598" mass="64776">MRHDDDRKTTTGSGLSRRDALRLTLAAGASATAVTMLVVDPAEAAAAGPFLHGVASGDPLADRVVIWTRVTKADASGPIAVNWAVSEDPAMGSVARNGSAEASADRDYTVKVDVAGLTPGKTYYYRFTVDGASSKVGRTRTLPVGAVDRLKLAVVSCSNYELGYFNAYREIARRDDLDAVLHLGDYIYEYGPGLSGYTTPATAVGLAPKPRDKKLTPREEIVSLEQYRARHALYKTDRDLQKLHARHAVINIWDDHEVANDAWRGGAENHDPATEGDWQARKRAGIRAFYEWLPIREPADGDPIDETTGNPDDLYRVFDFGDLARLVMIDTREAGRDQQLSGVELIQTYAGTPPQGPFPKDVRDGGKARQLMGRRQVVWLGEQIAETTQTWQLIGNQVLMFYQAAPDVAGSTALDAAAKAALLKDLDTVGGAGFGTQISQLGANGLPFPLAADAWTGYPTARLKMLKMLSKAPNPVVLTGDSHNAWTANLVLPGETPTPVAPEFGGTSVSSPGYEQYLLNSSPETIAALFVESSAARPQTDQLIFAEQRRRGFMVVEVKPKTVLVDHVFLSSVFEKSYVTETVRFRVKAGAKAAARIS</sequence>
<evidence type="ECO:0000313" key="5">
    <source>
        <dbReference type="Proteomes" id="UP000249577"/>
    </source>
</evidence>
<evidence type="ECO:0000256" key="1">
    <source>
        <dbReference type="SAM" id="Phobius"/>
    </source>
</evidence>
<accession>A0A2W5KND4</accession>
<dbReference type="Pfam" id="PF16655">
    <property type="entry name" value="PhoD_N"/>
    <property type="match status" value="1"/>
</dbReference>